<evidence type="ECO:0000313" key="3">
    <source>
        <dbReference type="Proteomes" id="UP000075683"/>
    </source>
</evidence>
<sequence>MIIALAMGVMLSVTGKEIFGTALRTSTKIYCVIMAVIGFVLVSFYLFFL</sequence>
<accession>A0A150LKZ5</accession>
<dbReference type="Proteomes" id="UP000075683">
    <property type="component" value="Unassembled WGS sequence"/>
</dbReference>
<keyword evidence="1" id="KW-1133">Transmembrane helix</keyword>
<evidence type="ECO:0000313" key="2">
    <source>
        <dbReference type="EMBL" id="KYD13007.1"/>
    </source>
</evidence>
<reference evidence="2 3" key="1">
    <citation type="submission" date="2016-01" db="EMBL/GenBank/DDBJ databases">
        <title>Draft Genome Sequences of Seven Thermophilic Sporeformers Isolated from Foods.</title>
        <authorList>
            <person name="Berendsen E.M."/>
            <person name="Wells-Bennik M.H."/>
            <person name="Krawcyk A.O."/>
            <person name="De Jong A."/>
            <person name="Holsappel S."/>
            <person name="Eijlander R.T."/>
            <person name="Kuipers O.P."/>
        </authorList>
    </citation>
    <scope>NUCLEOTIDE SEQUENCE [LARGE SCALE GENOMIC DNA]</scope>
    <source>
        <strain evidence="2 3">B4135</strain>
    </source>
</reference>
<proteinExistence type="predicted"/>
<organism evidence="2 3">
    <name type="scientific">Caldibacillus debilis</name>
    <dbReference type="NCBI Taxonomy" id="301148"/>
    <lineage>
        <taxon>Bacteria</taxon>
        <taxon>Bacillati</taxon>
        <taxon>Bacillota</taxon>
        <taxon>Bacilli</taxon>
        <taxon>Bacillales</taxon>
        <taxon>Bacillaceae</taxon>
        <taxon>Caldibacillus</taxon>
    </lineage>
</organism>
<gene>
    <name evidence="2" type="ORF">B4135_3010</name>
</gene>
<protein>
    <submittedName>
        <fullName evidence="2">Uncharacterized protein</fullName>
    </submittedName>
</protein>
<comment type="caution">
    <text evidence="2">The sequence shown here is derived from an EMBL/GenBank/DDBJ whole genome shotgun (WGS) entry which is preliminary data.</text>
</comment>
<dbReference type="AlphaFoldDB" id="A0A150LKZ5"/>
<name>A0A150LKZ5_9BACI</name>
<dbReference type="STRING" id="301148.B4135_3010"/>
<keyword evidence="1" id="KW-0812">Transmembrane</keyword>
<evidence type="ECO:0000256" key="1">
    <source>
        <dbReference type="SAM" id="Phobius"/>
    </source>
</evidence>
<feature type="transmembrane region" description="Helical" evidence="1">
    <location>
        <begin position="25"/>
        <end position="48"/>
    </location>
</feature>
<dbReference type="PATRIC" id="fig|301148.3.peg.650"/>
<keyword evidence="1" id="KW-0472">Membrane</keyword>
<dbReference type="EMBL" id="LQYT01000086">
    <property type="protein sequence ID" value="KYD13007.1"/>
    <property type="molecule type" value="Genomic_DNA"/>
</dbReference>